<evidence type="ECO:0000256" key="1">
    <source>
        <dbReference type="SAM" id="SignalP"/>
    </source>
</evidence>
<feature type="chain" id="PRO_5014157174" evidence="1">
    <location>
        <begin position="21"/>
        <end position="235"/>
    </location>
</feature>
<dbReference type="EMBL" id="MSFM01000005">
    <property type="protein sequence ID" value="PKY04681.1"/>
    <property type="molecule type" value="Genomic_DNA"/>
</dbReference>
<organism evidence="2 3">
    <name type="scientific">Aspergillus campestris (strain IBT 28561)</name>
    <dbReference type="NCBI Taxonomy" id="1392248"/>
    <lineage>
        <taxon>Eukaryota</taxon>
        <taxon>Fungi</taxon>
        <taxon>Dikarya</taxon>
        <taxon>Ascomycota</taxon>
        <taxon>Pezizomycotina</taxon>
        <taxon>Eurotiomycetes</taxon>
        <taxon>Eurotiomycetidae</taxon>
        <taxon>Eurotiales</taxon>
        <taxon>Aspergillaceae</taxon>
        <taxon>Aspergillus</taxon>
        <taxon>Aspergillus subgen. Circumdati</taxon>
    </lineage>
</organism>
<reference evidence="2" key="1">
    <citation type="submission" date="2016-12" db="EMBL/GenBank/DDBJ databases">
        <title>The genomes of Aspergillus section Nigri reveals drivers in fungal speciation.</title>
        <authorList>
            <consortium name="DOE Joint Genome Institute"/>
            <person name="Vesth T.C."/>
            <person name="Nybo J."/>
            <person name="Theobald S."/>
            <person name="Brandl J."/>
            <person name="Frisvad J.C."/>
            <person name="Nielsen K.F."/>
            <person name="Lyhne E.K."/>
            <person name="Kogle M.E."/>
            <person name="Kuo A."/>
            <person name="Riley R."/>
            <person name="Clum A."/>
            <person name="Nolan M."/>
            <person name="Lipzen A."/>
            <person name="Salamov A."/>
            <person name="Henrissat B."/>
            <person name="Wiebenga A."/>
            <person name="De vries R.P."/>
            <person name="Grigoriev I.V."/>
            <person name="Mortensen U.H."/>
            <person name="Andersen M.R."/>
            <person name="Baker S.E."/>
        </authorList>
    </citation>
    <scope>NUCLEOTIDE SEQUENCE</scope>
    <source>
        <strain evidence="2">IBT 28561</strain>
    </source>
</reference>
<protein>
    <submittedName>
        <fullName evidence="2">Uncharacterized protein</fullName>
    </submittedName>
</protein>
<feature type="signal peptide" evidence="1">
    <location>
        <begin position="1"/>
        <end position="20"/>
    </location>
</feature>
<accession>A0A2I1D470</accession>
<evidence type="ECO:0000313" key="3">
    <source>
        <dbReference type="Proteomes" id="UP000234254"/>
    </source>
</evidence>
<sequence length="235" mass="26609">MKLFISSILGIGCLANVANASVAAQDNPNLFPFVFNGVAVFNHPNWNTQQPRDATMEGENFFCYATEKGYLSFGWWLDASPETDYSHCRPDSPDYVWYEYSEKIECTEMGCKAHVVNYWAANNTLKFETDYVFGDANLALSEVGTLSTFYRDEERGPSAVGTRHVLSSTSSTAPDCCKALKTLRKVKDRFNLQLSFDLEDICPPRETVKKPWWSWGRSPMVEGCDSEGDFHKDLR</sequence>
<keyword evidence="1" id="KW-0732">Signal</keyword>
<dbReference type="VEuPathDB" id="FungiDB:P168DRAFT_281060"/>
<comment type="caution">
    <text evidence="2">The sequence shown here is derived from an EMBL/GenBank/DDBJ whole genome shotgun (WGS) entry which is preliminary data.</text>
</comment>
<dbReference type="GeneID" id="36543428"/>
<evidence type="ECO:0000313" key="2">
    <source>
        <dbReference type="EMBL" id="PKY04681.1"/>
    </source>
</evidence>
<dbReference type="Proteomes" id="UP000234254">
    <property type="component" value="Unassembled WGS sequence"/>
</dbReference>
<name>A0A2I1D470_ASPC2</name>
<dbReference type="AlphaFoldDB" id="A0A2I1D470"/>
<dbReference type="OrthoDB" id="4392204at2759"/>
<proteinExistence type="predicted"/>
<keyword evidence="3" id="KW-1185">Reference proteome</keyword>
<gene>
    <name evidence="2" type="ORF">P168DRAFT_281060</name>
</gene>
<dbReference type="RefSeq" id="XP_024693275.1">
    <property type="nucleotide sequence ID" value="XM_024835904.1"/>
</dbReference>